<feature type="transmembrane region" description="Helical" evidence="1">
    <location>
        <begin position="23"/>
        <end position="42"/>
    </location>
</feature>
<dbReference type="Proteomes" id="UP000037069">
    <property type="component" value="Unassembled WGS sequence"/>
</dbReference>
<gene>
    <name evidence="2" type="ORF">FF38_01773</name>
</gene>
<reference evidence="2 3" key="1">
    <citation type="journal article" date="2015" name="Nat. Commun.">
        <title>Lucilia cuprina genome unlocks parasitic fly biology to underpin future interventions.</title>
        <authorList>
            <person name="Anstead C.A."/>
            <person name="Korhonen P.K."/>
            <person name="Young N.D."/>
            <person name="Hall R.S."/>
            <person name="Jex A.R."/>
            <person name="Murali S.C."/>
            <person name="Hughes D.S."/>
            <person name="Lee S.F."/>
            <person name="Perry T."/>
            <person name="Stroehlein A.J."/>
            <person name="Ansell B.R."/>
            <person name="Breugelmans B."/>
            <person name="Hofmann A."/>
            <person name="Qu J."/>
            <person name="Dugan S."/>
            <person name="Lee S.L."/>
            <person name="Chao H."/>
            <person name="Dinh H."/>
            <person name="Han Y."/>
            <person name="Doddapaneni H.V."/>
            <person name="Worley K.C."/>
            <person name="Muzny D.M."/>
            <person name="Ioannidis P."/>
            <person name="Waterhouse R.M."/>
            <person name="Zdobnov E.M."/>
            <person name="James P.J."/>
            <person name="Bagnall N.H."/>
            <person name="Kotze A.C."/>
            <person name="Gibbs R.A."/>
            <person name="Richards S."/>
            <person name="Batterham P."/>
            <person name="Gasser R.B."/>
        </authorList>
    </citation>
    <scope>NUCLEOTIDE SEQUENCE [LARGE SCALE GENOMIC DNA]</scope>
    <source>
        <strain evidence="2 3">LS</strain>
        <tissue evidence="2">Full body</tissue>
    </source>
</reference>
<organism evidence="2 3">
    <name type="scientific">Lucilia cuprina</name>
    <name type="common">Green bottle fly</name>
    <name type="synonym">Australian sheep blowfly</name>
    <dbReference type="NCBI Taxonomy" id="7375"/>
    <lineage>
        <taxon>Eukaryota</taxon>
        <taxon>Metazoa</taxon>
        <taxon>Ecdysozoa</taxon>
        <taxon>Arthropoda</taxon>
        <taxon>Hexapoda</taxon>
        <taxon>Insecta</taxon>
        <taxon>Pterygota</taxon>
        <taxon>Neoptera</taxon>
        <taxon>Endopterygota</taxon>
        <taxon>Diptera</taxon>
        <taxon>Brachycera</taxon>
        <taxon>Muscomorpha</taxon>
        <taxon>Oestroidea</taxon>
        <taxon>Calliphoridae</taxon>
        <taxon>Luciliinae</taxon>
        <taxon>Lucilia</taxon>
    </lineage>
</organism>
<comment type="caution">
    <text evidence="2">The sequence shown here is derived from an EMBL/GenBank/DDBJ whole genome shotgun (WGS) entry which is preliminary data.</text>
</comment>
<protein>
    <recommendedName>
        <fullName evidence="4">Ionotropic glutamate receptor C-terminal domain-containing protein</fullName>
    </recommendedName>
</protein>
<dbReference type="SUPFAM" id="SSF53850">
    <property type="entry name" value="Periplasmic binding protein-like II"/>
    <property type="match status" value="1"/>
</dbReference>
<name>A0A0L0CNE3_LUCCU</name>
<evidence type="ECO:0000313" key="2">
    <source>
        <dbReference type="EMBL" id="KNC33737.1"/>
    </source>
</evidence>
<keyword evidence="1" id="KW-0472">Membrane</keyword>
<dbReference type="AlphaFoldDB" id="A0A0L0CNE3"/>
<proteinExistence type="predicted"/>
<dbReference type="OrthoDB" id="8010639at2759"/>
<evidence type="ECO:0008006" key="4">
    <source>
        <dbReference type="Google" id="ProtNLM"/>
    </source>
</evidence>
<evidence type="ECO:0000256" key="1">
    <source>
        <dbReference type="SAM" id="Phobius"/>
    </source>
</evidence>
<accession>A0A0L0CNE3</accession>
<sequence length="255" mass="30317">MDECFMIPLPRAKPIQSIFFNTAQWHVLLILVMLSIIYALFLNIGKFNTIRQLCLYDVIFSDKIIRGLLGQSFVMPQKINGFINYVYILIFYTSLMITTIYTVYLKSNLISPPLTKKIKNLDDIREAGLKVAVHPRDLEDWDYNFYKNYQDILFITSDNYLHFKNLRDSMDLRYVYPVDYPSWTIYQEQQKLFQRKLFYFSKDLCLSQTSLFAIPIRPDLPYKELLNQHLLDVRDTGLMQHWFDELVADGIKRSL</sequence>
<dbReference type="EMBL" id="JRES01000160">
    <property type="protein sequence ID" value="KNC33737.1"/>
    <property type="molecule type" value="Genomic_DNA"/>
</dbReference>
<keyword evidence="3" id="KW-1185">Reference proteome</keyword>
<feature type="transmembrane region" description="Helical" evidence="1">
    <location>
        <begin position="82"/>
        <end position="104"/>
    </location>
</feature>
<keyword evidence="1" id="KW-0812">Transmembrane</keyword>
<evidence type="ECO:0000313" key="3">
    <source>
        <dbReference type="Proteomes" id="UP000037069"/>
    </source>
</evidence>
<keyword evidence="1" id="KW-1133">Transmembrane helix</keyword>